<evidence type="ECO:0000256" key="3">
    <source>
        <dbReference type="SAM" id="MobiDB-lite"/>
    </source>
</evidence>
<dbReference type="PROSITE" id="PS51186">
    <property type="entry name" value="GNAT"/>
    <property type="match status" value="1"/>
</dbReference>
<dbReference type="Pfam" id="PF00583">
    <property type="entry name" value="Acetyltransf_1"/>
    <property type="match status" value="1"/>
</dbReference>
<gene>
    <name evidence="5" type="ORF">FDG2_4710</name>
</gene>
<evidence type="ECO:0000256" key="1">
    <source>
        <dbReference type="ARBA" id="ARBA00022679"/>
    </source>
</evidence>
<dbReference type="Proteomes" id="UP000199013">
    <property type="component" value="Unassembled WGS sequence"/>
</dbReference>
<dbReference type="PANTHER" id="PTHR43420">
    <property type="entry name" value="ACETYLTRANSFERASE"/>
    <property type="match status" value="1"/>
</dbReference>
<feature type="region of interest" description="Disordered" evidence="3">
    <location>
        <begin position="184"/>
        <end position="217"/>
    </location>
</feature>
<evidence type="ECO:0000313" key="5">
    <source>
        <dbReference type="EMBL" id="SBW25876.1"/>
    </source>
</evidence>
<dbReference type="InterPro" id="IPR000182">
    <property type="entry name" value="GNAT_dom"/>
</dbReference>
<proteinExistence type="predicted"/>
<accession>A0A1C3P7U8</accession>
<dbReference type="InterPro" id="IPR016181">
    <property type="entry name" value="Acyl_CoA_acyltransferase"/>
</dbReference>
<evidence type="ECO:0000259" key="4">
    <source>
        <dbReference type="PROSITE" id="PS51186"/>
    </source>
</evidence>
<dbReference type="InterPro" id="IPR050680">
    <property type="entry name" value="YpeA/RimI_acetyltransf"/>
</dbReference>
<name>A0A1C3P7U8_9ACTN</name>
<keyword evidence="1 5" id="KW-0808">Transferase</keyword>
<organism evidence="5 6">
    <name type="scientific">Candidatus Protofrankia californiensis</name>
    <dbReference type="NCBI Taxonomy" id="1839754"/>
    <lineage>
        <taxon>Bacteria</taxon>
        <taxon>Bacillati</taxon>
        <taxon>Actinomycetota</taxon>
        <taxon>Actinomycetes</taxon>
        <taxon>Frankiales</taxon>
        <taxon>Frankiaceae</taxon>
        <taxon>Protofrankia</taxon>
    </lineage>
</organism>
<keyword evidence="2" id="KW-0012">Acyltransferase</keyword>
<keyword evidence="6" id="KW-1185">Reference proteome</keyword>
<protein>
    <submittedName>
        <fullName evidence="5">N-acetyltransferase GCN5</fullName>
    </submittedName>
</protein>
<dbReference type="EMBL" id="FLUV01001969">
    <property type="protein sequence ID" value="SBW25876.1"/>
    <property type="molecule type" value="Genomic_DNA"/>
</dbReference>
<dbReference type="SUPFAM" id="SSF55729">
    <property type="entry name" value="Acyl-CoA N-acyltransferases (Nat)"/>
    <property type="match status" value="1"/>
</dbReference>
<dbReference type="GO" id="GO:0016747">
    <property type="term" value="F:acyltransferase activity, transferring groups other than amino-acyl groups"/>
    <property type="evidence" value="ECO:0007669"/>
    <property type="project" value="InterPro"/>
</dbReference>
<evidence type="ECO:0000313" key="6">
    <source>
        <dbReference type="Proteomes" id="UP000199013"/>
    </source>
</evidence>
<sequence length="217" mass="24447">MENIRLVRWTPARMRARLTEVIAVYKAAFLDFHEPDPARAAIERTMHARRHAERRDLRAVAALLPDDRLVGFTYALPGLKGQWWHDVVSDALGPDDAGTWLGDCLEIVEFHVLPEFQGKGLGRRLLRELLREAPERTAALSALELPDSRARRLYASEGFIPLLSNFRFPGSWIEYAVLGKRLTPTEPAQDQPQPASPQAEQQPAHDAGDNCRQARAV</sequence>
<dbReference type="AlphaFoldDB" id="A0A1C3P7U8"/>
<feature type="compositionally biased region" description="Low complexity" evidence="3">
    <location>
        <begin position="187"/>
        <end position="204"/>
    </location>
</feature>
<feature type="domain" description="N-acetyltransferase" evidence="4">
    <location>
        <begin position="4"/>
        <end position="183"/>
    </location>
</feature>
<reference evidence="6" key="1">
    <citation type="submission" date="2016-02" db="EMBL/GenBank/DDBJ databases">
        <authorList>
            <person name="Wibberg D."/>
        </authorList>
    </citation>
    <scope>NUCLEOTIDE SEQUENCE [LARGE SCALE GENOMIC DNA]</scope>
</reference>
<dbReference type="PANTHER" id="PTHR43420:SF44">
    <property type="entry name" value="ACETYLTRANSFERASE YPEA"/>
    <property type="match status" value="1"/>
</dbReference>
<evidence type="ECO:0000256" key="2">
    <source>
        <dbReference type="ARBA" id="ARBA00023315"/>
    </source>
</evidence>
<dbReference type="Gene3D" id="3.40.630.30">
    <property type="match status" value="1"/>
</dbReference>